<dbReference type="EMBL" id="JBHUGF010000010">
    <property type="protein sequence ID" value="MFD1990792.1"/>
    <property type="molecule type" value="Genomic_DNA"/>
</dbReference>
<gene>
    <name evidence="2" type="ORF">ACFSGI_12540</name>
</gene>
<keyword evidence="1" id="KW-0472">Membrane</keyword>
<evidence type="ECO:0000313" key="3">
    <source>
        <dbReference type="Proteomes" id="UP001597403"/>
    </source>
</evidence>
<keyword evidence="3" id="KW-1185">Reference proteome</keyword>
<reference evidence="3" key="1">
    <citation type="journal article" date="2019" name="Int. J. Syst. Evol. Microbiol.">
        <title>The Global Catalogue of Microorganisms (GCM) 10K type strain sequencing project: providing services to taxonomists for standard genome sequencing and annotation.</title>
        <authorList>
            <consortium name="The Broad Institute Genomics Platform"/>
            <consortium name="The Broad Institute Genome Sequencing Center for Infectious Disease"/>
            <person name="Wu L."/>
            <person name="Ma J."/>
        </authorList>
    </citation>
    <scope>NUCLEOTIDE SEQUENCE [LARGE SCALE GENOMIC DNA]</scope>
    <source>
        <strain evidence="3">CGMCC 1.15067</strain>
    </source>
</reference>
<keyword evidence="1" id="KW-1133">Transmembrane helix</keyword>
<sequence>MLSDHAGDALWAIMIYIGVRIIWVHKSLLFAVIFSLLCCYLIECSQLYQAIWINEIRYTMIGGLVLGKGFLWIDLLRYTVGILIAVGLDNTILKSRRVR</sequence>
<name>A0ABW4UWZ0_9BACL</name>
<comment type="caution">
    <text evidence="2">The sequence shown here is derived from an EMBL/GenBank/DDBJ whole genome shotgun (WGS) entry which is preliminary data.</text>
</comment>
<dbReference type="Proteomes" id="UP001597403">
    <property type="component" value="Unassembled WGS sequence"/>
</dbReference>
<dbReference type="InterPro" id="IPR021257">
    <property type="entry name" value="DUF2809"/>
</dbReference>
<feature type="transmembrane region" description="Helical" evidence="1">
    <location>
        <begin position="71"/>
        <end position="93"/>
    </location>
</feature>
<keyword evidence="1" id="KW-0812">Transmembrane</keyword>
<protein>
    <submittedName>
        <fullName evidence="2">DUF2809 domain-containing protein</fullName>
    </submittedName>
</protein>
<feature type="transmembrane region" description="Helical" evidence="1">
    <location>
        <begin position="6"/>
        <end position="23"/>
    </location>
</feature>
<feature type="transmembrane region" description="Helical" evidence="1">
    <location>
        <begin position="28"/>
        <end position="51"/>
    </location>
</feature>
<evidence type="ECO:0000256" key="1">
    <source>
        <dbReference type="SAM" id="Phobius"/>
    </source>
</evidence>
<proteinExistence type="predicted"/>
<organism evidence="2 3">
    <name type="scientific">Paenibacillus nicotianae</name>
    <dbReference type="NCBI Taxonomy" id="1526551"/>
    <lineage>
        <taxon>Bacteria</taxon>
        <taxon>Bacillati</taxon>
        <taxon>Bacillota</taxon>
        <taxon>Bacilli</taxon>
        <taxon>Bacillales</taxon>
        <taxon>Paenibacillaceae</taxon>
        <taxon>Paenibacillus</taxon>
    </lineage>
</organism>
<dbReference type="Pfam" id="PF10990">
    <property type="entry name" value="DUF2809"/>
    <property type="match status" value="1"/>
</dbReference>
<dbReference type="RefSeq" id="WP_379283958.1">
    <property type="nucleotide sequence ID" value="NZ_JBHUGF010000010.1"/>
</dbReference>
<evidence type="ECO:0000313" key="2">
    <source>
        <dbReference type="EMBL" id="MFD1990792.1"/>
    </source>
</evidence>
<accession>A0ABW4UWZ0</accession>